<keyword evidence="1" id="KW-0732">Signal</keyword>
<feature type="non-terminal residue" evidence="2">
    <location>
        <position position="77"/>
    </location>
</feature>
<evidence type="ECO:0000313" key="2">
    <source>
        <dbReference type="EMBL" id="EJW74704.1"/>
    </source>
</evidence>
<dbReference type="GO" id="GO:0016020">
    <property type="term" value="C:membrane"/>
    <property type="evidence" value="ECO:0007669"/>
    <property type="project" value="InterPro"/>
</dbReference>
<reference evidence="3 5" key="3">
    <citation type="submission" date="2018-11" db="EMBL/GenBank/DDBJ databases">
        <authorList>
            <consortium name="Pathogen Informatics"/>
        </authorList>
    </citation>
    <scope>NUCLEOTIDE SEQUENCE [LARGE SCALE GENOMIC DNA]</scope>
</reference>
<dbReference type="EMBL" id="UYWW01008020">
    <property type="protein sequence ID" value="VDM15539.1"/>
    <property type="molecule type" value="Genomic_DNA"/>
</dbReference>
<dbReference type="InParanoid" id="J9EH27"/>
<dbReference type="Proteomes" id="UP000004810">
    <property type="component" value="Unassembled WGS sequence"/>
</dbReference>
<dbReference type="OrthoDB" id="442503at2759"/>
<proteinExistence type="predicted"/>
<dbReference type="SUPFAM" id="SSF63712">
    <property type="entry name" value="Nicotinic receptor ligand binding domain-like"/>
    <property type="match status" value="1"/>
</dbReference>
<dbReference type="Gene3D" id="2.70.170.10">
    <property type="entry name" value="Neurotransmitter-gated ion-channel ligand-binding domain"/>
    <property type="match status" value="1"/>
</dbReference>
<organism evidence="2 4">
    <name type="scientific">Wuchereria bancrofti</name>
    <dbReference type="NCBI Taxonomy" id="6293"/>
    <lineage>
        <taxon>Eukaryota</taxon>
        <taxon>Metazoa</taxon>
        <taxon>Ecdysozoa</taxon>
        <taxon>Nematoda</taxon>
        <taxon>Chromadorea</taxon>
        <taxon>Rhabditida</taxon>
        <taxon>Spirurina</taxon>
        <taxon>Spiruromorpha</taxon>
        <taxon>Filarioidea</taxon>
        <taxon>Onchocercidae</taxon>
        <taxon>Wuchereria</taxon>
    </lineage>
</organism>
<dbReference type="Proteomes" id="UP000270924">
    <property type="component" value="Unassembled WGS sequence"/>
</dbReference>
<reference evidence="4" key="1">
    <citation type="submission" date="2012-08" db="EMBL/GenBank/DDBJ databases">
        <title>The Genome Sequence of Wuchereria bancrofti.</title>
        <authorList>
            <person name="Nutman T.B."/>
            <person name="Fink D.L."/>
            <person name="Russ C."/>
            <person name="Young S."/>
            <person name="Zeng Q."/>
            <person name="Koehrsen M."/>
            <person name="Alvarado L."/>
            <person name="Berlin A."/>
            <person name="Chapman S.B."/>
            <person name="Chen Z."/>
            <person name="Freedman E."/>
            <person name="Gellesch M."/>
            <person name="Goldberg J."/>
            <person name="Griggs A."/>
            <person name="Gujja S."/>
            <person name="Heilman E.R."/>
            <person name="Heiman D."/>
            <person name="Hepburn T."/>
            <person name="Howarth C."/>
            <person name="Jen D."/>
            <person name="Larson L."/>
            <person name="Lewis B."/>
            <person name="Mehta T."/>
            <person name="Park D."/>
            <person name="Pearson M."/>
            <person name="Roberts A."/>
            <person name="Saif S."/>
            <person name="Shea T."/>
            <person name="Shenoy N."/>
            <person name="Sisk P."/>
            <person name="Stolte C."/>
            <person name="Sykes S."/>
            <person name="Walk T."/>
            <person name="White J."/>
            <person name="Yandava C."/>
            <person name="Haas B."/>
            <person name="Henn M.R."/>
            <person name="Nusbaum C."/>
            <person name="Birren B."/>
        </authorList>
    </citation>
    <scope>NUCLEOTIDE SEQUENCE [LARGE SCALE GENOMIC DNA]</scope>
    <source>
        <strain evidence="4">NA</strain>
    </source>
</reference>
<evidence type="ECO:0000313" key="4">
    <source>
        <dbReference type="Proteomes" id="UP000004810"/>
    </source>
</evidence>
<evidence type="ECO:0000256" key="1">
    <source>
        <dbReference type="SAM" id="SignalP"/>
    </source>
</evidence>
<dbReference type="GO" id="GO:0005230">
    <property type="term" value="F:extracellular ligand-gated monoatomic ion channel activity"/>
    <property type="evidence" value="ECO:0007669"/>
    <property type="project" value="InterPro"/>
</dbReference>
<dbReference type="EMBL" id="ADBV01011733">
    <property type="protein sequence ID" value="EJW74704.1"/>
    <property type="molecule type" value="Genomic_DNA"/>
</dbReference>
<sequence length="77" mass="8841">MSHHGWVMVSFLTELLSSYGTNGRCADDTKIIDNLLKETYNKHYLPAHPVYVRVDMWVQEVTAVSELTQDFEIGIIL</sequence>
<name>J9EH27_WUCBA</name>
<evidence type="ECO:0000313" key="3">
    <source>
        <dbReference type="EMBL" id="VDM15539.1"/>
    </source>
</evidence>
<accession>J9EH27</accession>
<dbReference type="AlphaFoldDB" id="J9EH27"/>
<keyword evidence="5" id="KW-1185">Reference proteome</keyword>
<feature type="signal peptide" evidence="1">
    <location>
        <begin position="1"/>
        <end position="18"/>
    </location>
</feature>
<gene>
    <name evidence="3" type="ORF">WBA_LOCUS8925</name>
    <name evidence="2" type="ORF">WUBG_14393</name>
</gene>
<dbReference type="OMA" id="NSNCAND"/>
<evidence type="ECO:0008006" key="6">
    <source>
        <dbReference type="Google" id="ProtNLM"/>
    </source>
</evidence>
<feature type="chain" id="PRO_5036284131" description="Neurotransmitter-gated ion-channel ligand-binding domain-containing protein" evidence="1">
    <location>
        <begin position="19"/>
        <end position="77"/>
    </location>
</feature>
<dbReference type="InterPro" id="IPR036734">
    <property type="entry name" value="Neur_chan_lig-bd_sf"/>
</dbReference>
<protein>
    <recommendedName>
        <fullName evidence="6">Neurotransmitter-gated ion-channel ligand-binding domain-containing protein</fullName>
    </recommendedName>
</protein>
<reference evidence="2" key="2">
    <citation type="submission" date="2012-08" db="EMBL/GenBank/DDBJ databases">
        <title>The Genome Sequence of Wuchereria bancrofti.</title>
        <authorList>
            <consortium name="The Broad Institute Genome Sequencing Platform"/>
            <consortium name="Broad Institute Genome Sequencing Center for Infectious Disease"/>
            <person name="Nutman T.B."/>
            <person name="Fink D.L."/>
            <person name="Russ C."/>
            <person name="Young S."/>
            <person name="Zeng Q."/>
            <person name="Koehrsen M."/>
            <person name="Alvarado L."/>
            <person name="Berlin A."/>
            <person name="Borenstein D."/>
            <person name="Chapman S.B."/>
            <person name="Chen Z."/>
            <person name="Engels R."/>
            <person name="Freedman E."/>
            <person name="Gellesch M."/>
            <person name="Goldberg J."/>
            <person name="Griggs A."/>
            <person name="Gujja S."/>
            <person name="Heilman E.R."/>
            <person name="Heiman D."/>
            <person name="Hepburn T."/>
            <person name="Howarth C."/>
            <person name="Jen D."/>
            <person name="Larson L."/>
            <person name="Lewis B."/>
            <person name="Mehta T."/>
            <person name="Park D."/>
            <person name="Pearson M."/>
            <person name="Richards J."/>
            <person name="Roberts A."/>
            <person name="Saif S."/>
            <person name="Shea T."/>
            <person name="Shenoy N."/>
            <person name="Sisk P."/>
            <person name="Stolte C."/>
            <person name="Sykes S."/>
            <person name="Walk T."/>
            <person name="White J."/>
            <person name="Yandava C."/>
            <person name="Haas B."/>
            <person name="Henn M.R."/>
            <person name="Nusbaum C."/>
            <person name="Birren B."/>
        </authorList>
    </citation>
    <scope>NUCLEOTIDE SEQUENCE</scope>
</reference>
<evidence type="ECO:0000313" key="5">
    <source>
        <dbReference type="Proteomes" id="UP000270924"/>
    </source>
</evidence>